<dbReference type="InterPro" id="IPR014048">
    <property type="entry name" value="MethylDNA_cys_MeTrfase_DNA-bd"/>
</dbReference>
<dbReference type="SUPFAM" id="SSF46767">
    <property type="entry name" value="Methylated DNA-protein cysteine methyltransferase, C-terminal domain"/>
    <property type="match status" value="1"/>
</dbReference>
<feature type="region of interest" description="Disordered" evidence="10">
    <location>
        <begin position="1"/>
        <end position="20"/>
    </location>
</feature>
<dbReference type="InterPro" id="IPR036631">
    <property type="entry name" value="MGMT_N_sf"/>
</dbReference>
<comment type="catalytic activity">
    <reaction evidence="8 9">
        <text>a 6-O-methyl-2'-deoxyguanosine in DNA + L-cysteinyl-[protein] = S-methyl-L-cysteinyl-[protein] + a 2'-deoxyguanosine in DNA</text>
        <dbReference type="Rhea" id="RHEA:24000"/>
        <dbReference type="Rhea" id="RHEA-COMP:10131"/>
        <dbReference type="Rhea" id="RHEA-COMP:10132"/>
        <dbReference type="Rhea" id="RHEA-COMP:11367"/>
        <dbReference type="Rhea" id="RHEA-COMP:11368"/>
        <dbReference type="ChEBI" id="CHEBI:29950"/>
        <dbReference type="ChEBI" id="CHEBI:82612"/>
        <dbReference type="ChEBI" id="CHEBI:85445"/>
        <dbReference type="ChEBI" id="CHEBI:85448"/>
        <dbReference type="EC" id="2.1.1.63"/>
    </reaction>
</comment>
<evidence type="ECO:0000256" key="9">
    <source>
        <dbReference type="HAMAP-Rule" id="MF_00772"/>
    </source>
</evidence>
<dbReference type="InterPro" id="IPR008332">
    <property type="entry name" value="MethylG_MeTrfase_N"/>
</dbReference>
<protein>
    <recommendedName>
        <fullName evidence="9">Methylated-DNA--protein-cysteine methyltransferase</fullName>
        <ecNumber evidence="9">2.1.1.63</ecNumber>
    </recommendedName>
    <alternativeName>
        <fullName evidence="9">6-O-methylguanine-DNA methyltransferase</fullName>
        <shortName evidence="9">MGMT</shortName>
    </alternativeName>
    <alternativeName>
        <fullName evidence="9">O-6-methylguanine-DNA-alkyltransferase</fullName>
    </alternativeName>
</protein>
<comment type="similarity">
    <text evidence="2 9">Belongs to the MGMT family.</text>
</comment>
<dbReference type="NCBIfam" id="TIGR00589">
    <property type="entry name" value="ogt"/>
    <property type="match status" value="1"/>
</dbReference>
<dbReference type="GO" id="GO:0006307">
    <property type="term" value="P:DNA alkylation repair"/>
    <property type="evidence" value="ECO:0007669"/>
    <property type="project" value="UniProtKB-UniRule"/>
</dbReference>
<comment type="subcellular location">
    <subcellularLocation>
        <location evidence="9">Cytoplasm</location>
    </subcellularLocation>
</comment>
<dbReference type="InterPro" id="IPR036388">
    <property type="entry name" value="WH-like_DNA-bd_sf"/>
</dbReference>
<gene>
    <name evidence="13" type="primary">ogt_3</name>
    <name evidence="13" type="ORF">BFL37_09825</name>
</gene>
<dbReference type="InterPro" id="IPR036217">
    <property type="entry name" value="MethylDNA_cys_MeTrfase_DNAb"/>
</dbReference>
<comment type="catalytic activity">
    <reaction evidence="1 9">
        <text>a 4-O-methyl-thymidine in DNA + L-cysteinyl-[protein] = a thymidine in DNA + S-methyl-L-cysteinyl-[protein]</text>
        <dbReference type="Rhea" id="RHEA:53428"/>
        <dbReference type="Rhea" id="RHEA-COMP:10131"/>
        <dbReference type="Rhea" id="RHEA-COMP:10132"/>
        <dbReference type="Rhea" id="RHEA-COMP:13555"/>
        <dbReference type="Rhea" id="RHEA-COMP:13556"/>
        <dbReference type="ChEBI" id="CHEBI:29950"/>
        <dbReference type="ChEBI" id="CHEBI:82612"/>
        <dbReference type="ChEBI" id="CHEBI:137386"/>
        <dbReference type="ChEBI" id="CHEBI:137387"/>
        <dbReference type="EC" id="2.1.1.63"/>
    </reaction>
</comment>
<evidence type="ECO:0000313" key="14">
    <source>
        <dbReference type="Proteomes" id="UP000195101"/>
    </source>
</evidence>
<dbReference type="AlphaFoldDB" id="A0A251YIX6"/>
<reference evidence="13 14" key="1">
    <citation type="submission" date="2016-08" db="EMBL/GenBank/DDBJ databases">
        <title>Genome sequence of Clavibacter michiganensis spp strain CFBP8019.</title>
        <authorList>
            <person name="Thapa S.P."/>
            <person name="Coaker G."/>
            <person name="Jacques M.-A."/>
        </authorList>
    </citation>
    <scope>NUCLEOTIDE SEQUENCE [LARGE SCALE GENOMIC DNA]</scope>
    <source>
        <strain evidence="13">CFBP8019</strain>
    </source>
</reference>
<evidence type="ECO:0000256" key="7">
    <source>
        <dbReference type="ARBA" id="ARBA00023204"/>
    </source>
</evidence>
<evidence type="ECO:0000256" key="5">
    <source>
        <dbReference type="ARBA" id="ARBA00022679"/>
    </source>
</evidence>
<dbReference type="Pfam" id="PF02870">
    <property type="entry name" value="Methyltransf_1N"/>
    <property type="match status" value="1"/>
</dbReference>
<dbReference type="Pfam" id="PF01035">
    <property type="entry name" value="DNA_binding_1"/>
    <property type="match status" value="1"/>
</dbReference>
<feature type="domain" description="Methylated-DNA-[protein]-cysteine S-methyltransferase DNA binding" evidence="11">
    <location>
        <begin position="133"/>
        <end position="211"/>
    </location>
</feature>
<comment type="miscellaneous">
    <text evidence="9">This enzyme catalyzes only one turnover and therefore is not strictly catalytic. According to one definition, an enzyme is a biocatalyst that acts repeatedly and over many reaction cycles.</text>
</comment>
<dbReference type="PANTHER" id="PTHR10815:SF5">
    <property type="entry name" value="METHYLATED-DNA--PROTEIN-CYSTEINE METHYLTRANSFERASE"/>
    <property type="match status" value="1"/>
</dbReference>
<evidence type="ECO:0000256" key="8">
    <source>
        <dbReference type="ARBA" id="ARBA00049348"/>
    </source>
</evidence>
<sequence>MTDPADDPRTDDAPFLDADALDRADPTAPALAALRLRLADRAEADGALDVGFTTIDSPVGPLLLAATERGLIRVAYSREDHDTVLGDLARRLGPRILRAPKRLDRAARELEEYFAGRRRSFDLPLDRMLSTGFRDRVQRLLPEIPYGSTRTYREVAETAGSPAATRAVGTACSTNPLPIVIPCHRVLRSDGTLGGYIGGLTAKTTLLELEGRIGHDADGR</sequence>
<dbReference type="FunFam" id="1.10.10.10:FF:000214">
    <property type="entry name" value="Methylated-DNA--protein-cysteine methyltransferase"/>
    <property type="match status" value="1"/>
</dbReference>
<evidence type="ECO:0000256" key="2">
    <source>
        <dbReference type="ARBA" id="ARBA00008711"/>
    </source>
</evidence>
<dbReference type="GO" id="GO:0005737">
    <property type="term" value="C:cytoplasm"/>
    <property type="evidence" value="ECO:0007669"/>
    <property type="project" value="UniProtKB-SubCell"/>
</dbReference>
<evidence type="ECO:0000313" key="13">
    <source>
        <dbReference type="EMBL" id="OUE24197.1"/>
    </source>
</evidence>
<feature type="compositionally biased region" description="Basic and acidic residues" evidence="10">
    <location>
        <begin position="1"/>
        <end position="12"/>
    </location>
</feature>
<dbReference type="EMBL" id="MDJZ01000016">
    <property type="protein sequence ID" value="OUE24197.1"/>
    <property type="molecule type" value="Genomic_DNA"/>
</dbReference>
<evidence type="ECO:0000259" key="11">
    <source>
        <dbReference type="Pfam" id="PF01035"/>
    </source>
</evidence>
<dbReference type="PROSITE" id="PS00374">
    <property type="entry name" value="MGMT"/>
    <property type="match status" value="1"/>
</dbReference>
<dbReference type="HAMAP" id="MF_00772">
    <property type="entry name" value="OGT"/>
    <property type="match status" value="1"/>
</dbReference>
<evidence type="ECO:0000256" key="4">
    <source>
        <dbReference type="ARBA" id="ARBA00022603"/>
    </source>
</evidence>
<dbReference type="GO" id="GO:0003908">
    <property type="term" value="F:methylated-DNA-[protein]-cysteine S-methyltransferase activity"/>
    <property type="evidence" value="ECO:0007669"/>
    <property type="project" value="UniProtKB-UniRule"/>
</dbReference>
<dbReference type="EC" id="2.1.1.63" evidence="9"/>
<dbReference type="PANTHER" id="PTHR10815">
    <property type="entry name" value="METHYLATED-DNA--PROTEIN-CYSTEINE METHYLTRANSFERASE"/>
    <property type="match status" value="1"/>
</dbReference>
<dbReference type="SUPFAM" id="SSF53155">
    <property type="entry name" value="Methylated DNA-protein cysteine methyltransferase domain"/>
    <property type="match status" value="1"/>
</dbReference>
<feature type="domain" description="Methylguanine DNA methyltransferase ribonuclease-like" evidence="12">
    <location>
        <begin position="53"/>
        <end position="126"/>
    </location>
</feature>
<feature type="active site" description="Nucleophile; methyl group acceptor" evidence="9">
    <location>
        <position position="183"/>
    </location>
</feature>
<evidence type="ECO:0000259" key="12">
    <source>
        <dbReference type="Pfam" id="PF02870"/>
    </source>
</evidence>
<evidence type="ECO:0000256" key="1">
    <source>
        <dbReference type="ARBA" id="ARBA00001286"/>
    </source>
</evidence>
<dbReference type="CDD" id="cd06445">
    <property type="entry name" value="ATase"/>
    <property type="match status" value="1"/>
</dbReference>
<evidence type="ECO:0000256" key="3">
    <source>
        <dbReference type="ARBA" id="ARBA00022490"/>
    </source>
</evidence>
<comment type="caution">
    <text evidence="13">The sequence shown here is derived from an EMBL/GenBank/DDBJ whole genome shotgun (WGS) entry which is preliminary data.</text>
</comment>
<keyword evidence="4 9" id="KW-0489">Methyltransferase</keyword>
<dbReference type="RefSeq" id="WP_086514947.1">
    <property type="nucleotide sequence ID" value="NZ_MDJZ01000016.1"/>
</dbReference>
<proteinExistence type="inferred from homology"/>
<keyword evidence="5 9" id="KW-0808">Transferase</keyword>
<organism evidence="13 14">
    <name type="scientific">Clavibacter michiganensis</name>
    <dbReference type="NCBI Taxonomy" id="28447"/>
    <lineage>
        <taxon>Bacteria</taxon>
        <taxon>Bacillati</taxon>
        <taxon>Actinomycetota</taxon>
        <taxon>Actinomycetes</taxon>
        <taxon>Micrococcales</taxon>
        <taxon>Microbacteriaceae</taxon>
        <taxon>Clavibacter</taxon>
    </lineage>
</organism>
<dbReference type="InterPro" id="IPR001497">
    <property type="entry name" value="MethylDNA_cys_MeTrfase_AS"/>
</dbReference>
<evidence type="ECO:0000256" key="10">
    <source>
        <dbReference type="SAM" id="MobiDB-lite"/>
    </source>
</evidence>
<dbReference type="GO" id="GO:0032259">
    <property type="term" value="P:methylation"/>
    <property type="evidence" value="ECO:0007669"/>
    <property type="project" value="UniProtKB-KW"/>
</dbReference>
<name>A0A251YIX6_9MICO</name>
<dbReference type="OrthoDB" id="9802228at2"/>
<evidence type="ECO:0000256" key="6">
    <source>
        <dbReference type="ARBA" id="ARBA00022763"/>
    </source>
</evidence>
<keyword evidence="7 9" id="KW-0234">DNA repair</keyword>
<dbReference type="Gene3D" id="1.10.10.10">
    <property type="entry name" value="Winged helix-like DNA-binding domain superfamily/Winged helix DNA-binding domain"/>
    <property type="match status" value="1"/>
</dbReference>
<dbReference type="InterPro" id="IPR023546">
    <property type="entry name" value="MGMT"/>
</dbReference>
<keyword evidence="14" id="KW-1185">Reference proteome</keyword>
<keyword evidence="3 9" id="KW-0963">Cytoplasm</keyword>
<dbReference type="Gene3D" id="3.30.160.70">
    <property type="entry name" value="Methylated DNA-protein cysteine methyltransferase domain"/>
    <property type="match status" value="1"/>
</dbReference>
<accession>A0A251YIX6</accession>
<keyword evidence="6 9" id="KW-0227">DNA damage</keyword>
<dbReference type="Proteomes" id="UP000195101">
    <property type="component" value="Unassembled WGS sequence"/>
</dbReference>
<comment type="function">
    <text evidence="9">Involved in the cellular defense against the biological effects of O6-methylguanine (O6-MeG) and O4-methylthymine (O4-MeT) in DNA. Repairs the methylated nucleobase in DNA by stoichiometrically transferring the methyl group to a cysteine residue in the enzyme. This is a suicide reaction: the enzyme is irreversibly inactivated.</text>
</comment>